<name>A0A6L3T505_9HYPH</name>
<dbReference type="OrthoDB" id="10730at2"/>
<dbReference type="EMBL" id="VZZK01000005">
    <property type="protein sequence ID" value="KAB1080273.1"/>
    <property type="molecule type" value="Genomic_DNA"/>
</dbReference>
<dbReference type="InterPro" id="IPR013785">
    <property type="entry name" value="Aldolase_TIM"/>
</dbReference>
<keyword evidence="3" id="KW-1185">Reference proteome</keyword>
<dbReference type="RefSeq" id="WP_150998291.1">
    <property type="nucleotide sequence ID" value="NZ_BPQY01000153.1"/>
</dbReference>
<dbReference type="InterPro" id="IPR017853">
    <property type="entry name" value="GH"/>
</dbReference>
<protein>
    <submittedName>
        <fullName evidence="2">Endo alpha-1,4 polygalactosaminidase</fullName>
    </submittedName>
</protein>
<comment type="caution">
    <text evidence="2">The sequence shown here is derived from an EMBL/GenBank/DDBJ whole genome shotgun (WGS) entry which is preliminary data.</text>
</comment>
<dbReference type="InterPro" id="IPR006311">
    <property type="entry name" value="TAT_signal"/>
</dbReference>
<evidence type="ECO:0000313" key="2">
    <source>
        <dbReference type="EMBL" id="KAB1080273.1"/>
    </source>
</evidence>
<dbReference type="InterPro" id="IPR004352">
    <property type="entry name" value="GH114_TIM-barrel"/>
</dbReference>
<feature type="domain" description="Glycoside-hydrolase family GH114 TIM-barrel" evidence="1">
    <location>
        <begin position="51"/>
        <end position="280"/>
    </location>
</feature>
<dbReference type="PROSITE" id="PS51318">
    <property type="entry name" value="TAT"/>
    <property type="match status" value="1"/>
</dbReference>
<dbReference type="PANTHER" id="PTHR35882:SF2">
    <property type="entry name" value="PELA"/>
    <property type="match status" value="1"/>
</dbReference>
<dbReference type="PANTHER" id="PTHR35882">
    <property type="entry name" value="PELA"/>
    <property type="match status" value="1"/>
</dbReference>
<dbReference type="Gene3D" id="3.20.20.70">
    <property type="entry name" value="Aldolase class I"/>
    <property type="match status" value="1"/>
</dbReference>
<evidence type="ECO:0000313" key="3">
    <source>
        <dbReference type="Proteomes" id="UP000474159"/>
    </source>
</evidence>
<dbReference type="Pfam" id="PF03537">
    <property type="entry name" value="Glyco_hydro_114"/>
    <property type="match status" value="1"/>
</dbReference>
<dbReference type="Proteomes" id="UP000474159">
    <property type="component" value="Unassembled WGS sequence"/>
</dbReference>
<accession>A0A6L3T505</accession>
<sequence>MPSRRNALRLFGLAGAATLAAIGWRSRAQGLGGASSWCVFYGEDVDPAVLKGFDIVVLDPGFKGSIEAVTAQGSKAVGYLSLGEIKRDGPFFAALDDPSAILSENPHWPGTYLVDVRSPGWHRLILDVAVPRLLAQGFTGLFFDTLDTPPHLEQLDPERNRGMRGAAIALVQAIRRRHPATTLVMNRGYALLPDLADDIDALVAESLLTTFDPQTRAYRWVDPRTVELQMLALRPLRARAHPLSILSLDYWDPADSATIRTIYDRERRLGHVPYVSTILLDQLVPEPQS</sequence>
<dbReference type="AlphaFoldDB" id="A0A6L3T505"/>
<proteinExistence type="predicted"/>
<reference evidence="2 3" key="1">
    <citation type="submission" date="2019-09" db="EMBL/GenBank/DDBJ databases">
        <title>YIM 48816 draft genome.</title>
        <authorList>
            <person name="Jiang L."/>
        </authorList>
    </citation>
    <scope>NUCLEOTIDE SEQUENCE [LARGE SCALE GENOMIC DNA]</scope>
    <source>
        <strain evidence="2 3">YIM 48816</strain>
    </source>
</reference>
<organism evidence="2 3">
    <name type="scientific">Methylobacterium soli</name>
    <dbReference type="NCBI Taxonomy" id="553447"/>
    <lineage>
        <taxon>Bacteria</taxon>
        <taxon>Pseudomonadati</taxon>
        <taxon>Pseudomonadota</taxon>
        <taxon>Alphaproteobacteria</taxon>
        <taxon>Hyphomicrobiales</taxon>
        <taxon>Methylobacteriaceae</taxon>
        <taxon>Methylobacterium</taxon>
    </lineage>
</organism>
<gene>
    <name evidence="2" type="ORF">F6X53_06105</name>
</gene>
<dbReference type="SUPFAM" id="SSF51445">
    <property type="entry name" value="(Trans)glycosidases"/>
    <property type="match status" value="1"/>
</dbReference>
<evidence type="ECO:0000259" key="1">
    <source>
        <dbReference type="Pfam" id="PF03537"/>
    </source>
</evidence>